<dbReference type="InterPro" id="IPR024610">
    <property type="entry name" value="ING_N_histone-binding"/>
</dbReference>
<dbReference type="Gene3D" id="3.30.40.10">
    <property type="entry name" value="Zinc/RING finger domain, C3HC4 (zinc finger)"/>
    <property type="match status" value="1"/>
</dbReference>
<keyword evidence="3" id="KW-0479">Metal-binding</keyword>
<evidence type="ECO:0000256" key="1">
    <source>
        <dbReference type="ARBA" id="ARBA00004123"/>
    </source>
</evidence>
<feature type="domain" description="Inhibitor of growth protein N-terminal histone-binding" evidence="9">
    <location>
        <begin position="20"/>
        <end position="126"/>
    </location>
</feature>
<dbReference type="AlphaFoldDB" id="A0A9N9B980"/>
<evidence type="ECO:0000259" key="9">
    <source>
        <dbReference type="SMART" id="SM01408"/>
    </source>
</evidence>
<keyword evidence="11" id="KW-1185">Reference proteome</keyword>
<evidence type="ECO:0000313" key="10">
    <source>
        <dbReference type="EMBL" id="CAG8559805.1"/>
    </source>
</evidence>
<comment type="subcellular location">
    <subcellularLocation>
        <location evidence="1">Nucleus</location>
    </subcellularLocation>
</comment>
<evidence type="ECO:0000259" key="8">
    <source>
        <dbReference type="SMART" id="SM00249"/>
    </source>
</evidence>
<dbReference type="Gene3D" id="6.10.140.1740">
    <property type="match status" value="1"/>
</dbReference>
<dbReference type="InterPro" id="IPR028651">
    <property type="entry name" value="ING_fam"/>
</dbReference>
<dbReference type="PANTHER" id="PTHR10333">
    <property type="entry name" value="INHIBITOR OF GROWTH PROTEIN"/>
    <property type="match status" value="1"/>
</dbReference>
<reference evidence="10" key="1">
    <citation type="submission" date="2021-06" db="EMBL/GenBank/DDBJ databases">
        <authorList>
            <person name="Kallberg Y."/>
            <person name="Tangrot J."/>
            <person name="Rosling A."/>
        </authorList>
    </citation>
    <scope>NUCLEOTIDE SEQUENCE</scope>
    <source>
        <strain evidence="10">UK204</strain>
    </source>
</reference>
<dbReference type="Pfam" id="PF12998">
    <property type="entry name" value="ING"/>
    <property type="match status" value="1"/>
</dbReference>
<dbReference type="SUPFAM" id="SSF57903">
    <property type="entry name" value="FYVE/PHD zinc finger"/>
    <property type="match status" value="1"/>
</dbReference>
<accession>A0A9N9B980</accession>
<feature type="domain" description="Zinc finger PHD-type" evidence="8">
    <location>
        <begin position="169"/>
        <end position="208"/>
    </location>
</feature>
<dbReference type="EMBL" id="CAJVPQ010001581">
    <property type="protein sequence ID" value="CAG8559805.1"/>
    <property type="molecule type" value="Genomic_DNA"/>
</dbReference>
<dbReference type="OrthoDB" id="5411773at2759"/>
<name>A0A9N9B980_9GLOM</name>
<dbReference type="InterPro" id="IPR013083">
    <property type="entry name" value="Znf_RING/FYVE/PHD"/>
</dbReference>
<keyword evidence="7" id="KW-0175">Coiled coil</keyword>
<evidence type="ECO:0000256" key="4">
    <source>
        <dbReference type="ARBA" id="ARBA00022771"/>
    </source>
</evidence>
<dbReference type="InterPro" id="IPR011011">
    <property type="entry name" value="Znf_FYVE_PHD"/>
</dbReference>
<comment type="similarity">
    <text evidence="2">Belongs to the ING family.</text>
</comment>
<dbReference type="GO" id="GO:0005634">
    <property type="term" value="C:nucleus"/>
    <property type="evidence" value="ECO:0007669"/>
    <property type="project" value="UniProtKB-SubCell"/>
</dbReference>
<keyword evidence="6" id="KW-0539">Nucleus</keyword>
<evidence type="ECO:0000313" key="11">
    <source>
        <dbReference type="Proteomes" id="UP000789570"/>
    </source>
</evidence>
<sequence>MDKETNDMCVDNELKSATEVLDDYIESIYNLGSEVVQSLTELHILDEQLEKLRAIYKECQEKYFEILEESDQSDEEEKIVSYWKDKTEKAYDDALHKQDEKIAVADKLYSLISRHLERLDDELSRNNINLDREYLFVLLPDNNFGTLDFKLTVMILVIWNSIQANLYIQEFGNMIQCDHPKCENAWYHWDCVGLTQQPSGQWFCPDCEFRPYEPIPLDDLMIEGFAMYSYPDQGLDDFTLSNPPFH</sequence>
<comment type="caution">
    <text evidence="10">The sequence shown here is derived from an EMBL/GenBank/DDBJ whole genome shotgun (WGS) entry which is preliminary data.</text>
</comment>
<feature type="coiled-coil region" evidence="7">
    <location>
        <begin position="42"/>
        <end position="69"/>
    </location>
</feature>
<dbReference type="SMART" id="SM00249">
    <property type="entry name" value="PHD"/>
    <property type="match status" value="1"/>
</dbReference>
<organism evidence="10 11">
    <name type="scientific">Funneliformis caledonium</name>
    <dbReference type="NCBI Taxonomy" id="1117310"/>
    <lineage>
        <taxon>Eukaryota</taxon>
        <taxon>Fungi</taxon>
        <taxon>Fungi incertae sedis</taxon>
        <taxon>Mucoromycota</taxon>
        <taxon>Glomeromycotina</taxon>
        <taxon>Glomeromycetes</taxon>
        <taxon>Glomerales</taxon>
        <taxon>Glomeraceae</taxon>
        <taxon>Funneliformis</taxon>
    </lineage>
</organism>
<protein>
    <submittedName>
        <fullName evidence="10">5221_t:CDS:1</fullName>
    </submittedName>
</protein>
<evidence type="ECO:0000256" key="5">
    <source>
        <dbReference type="ARBA" id="ARBA00022833"/>
    </source>
</evidence>
<gene>
    <name evidence="10" type="ORF">FCALED_LOCUS6541</name>
</gene>
<dbReference type="Proteomes" id="UP000789570">
    <property type="component" value="Unassembled WGS sequence"/>
</dbReference>
<evidence type="ECO:0000256" key="3">
    <source>
        <dbReference type="ARBA" id="ARBA00022723"/>
    </source>
</evidence>
<evidence type="ECO:0000256" key="7">
    <source>
        <dbReference type="SAM" id="Coils"/>
    </source>
</evidence>
<keyword evidence="5" id="KW-0862">Zinc</keyword>
<keyword evidence="4" id="KW-0863">Zinc-finger</keyword>
<dbReference type="SMART" id="SM01408">
    <property type="entry name" value="ING"/>
    <property type="match status" value="1"/>
</dbReference>
<evidence type="ECO:0000256" key="2">
    <source>
        <dbReference type="ARBA" id="ARBA00010210"/>
    </source>
</evidence>
<feature type="non-terminal residue" evidence="10">
    <location>
        <position position="1"/>
    </location>
</feature>
<dbReference type="CDD" id="cd16858">
    <property type="entry name" value="ING_ING3_Yng2p"/>
    <property type="match status" value="1"/>
</dbReference>
<evidence type="ECO:0000256" key="6">
    <source>
        <dbReference type="ARBA" id="ARBA00023242"/>
    </source>
</evidence>
<dbReference type="GO" id="GO:0008270">
    <property type="term" value="F:zinc ion binding"/>
    <property type="evidence" value="ECO:0007669"/>
    <property type="project" value="UniProtKB-KW"/>
</dbReference>
<proteinExistence type="inferred from homology"/>
<dbReference type="InterPro" id="IPR001965">
    <property type="entry name" value="Znf_PHD"/>
</dbReference>